<dbReference type="RefSeq" id="WP_114337319.1">
    <property type="nucleotide sequence ID" value="NZ_QPID01000002.1"/>
</dbReference>
<evidence type="ECO:0000313" key="4">
    <source>
        <dbReference type="Proteomes" id="UP000252558"/>
    </source>
</evidence>
<gene>
    <name evidence="3" type="ORF">DU002_05330</name>
</gene>
<dbReference type="InterPro" id="IPR051311">
    <property type="entry name" value="DedA_domain"/>
</dbReference>
<dbReference type="EMBL" id="QPID01000002">
    <property type="protein sequence ID" value="RCU51890.1"/>
    <property type="molecule type" value="Genomic_DNA"/>
</dbReference>
<protein>
    <submittedName>
        <fullName evidence="3">DedA family protein</fullName>
    </submittedName>
</protein>
<name>A0A368NP55_9GAMM</name>
<evidence type="ECO:0000256" key="1">
    <source>
        <dbReference type="SAM" id="Phobius"/>
    </source>
</evidence>
<keyword evidence="4" id="KW-1185">Reference proteome</keyword>
<keyword evidence="1" id="KW-1133">Transmembrane helix</keyword>
<evidence type="ECO:0000313" key="3">
    <source>
        <dbReference type="EMBL" id="RCU51890.1"/>
    </source>
</evidence>
<proteinExistence type="predicted"/>
<sequence>MIELWGLFIASFAAATLLPGGSEVILVGLYLKGNEPAVSLWLVATLGNTLGAVVTVWMGRVVARSRPPKPKHAWQLRWHLRLQKHGSPILLMSWLPLVGDGLCLLAGWLRLNWRGVLLFITLGKALRYLLVLLLATPWG</sequence>
<evidence type="ECO:0000259" key="2">
    <source>
        <dbReference type="Pfam" id="PF09335"/>
    </source>
</evidence>
<comment type="caution">
    <text evidence="3">The sequence shown here is derived from an EMBL/GenBank/DDBJ whole genome shotgun (WGS) entry which is preliminary data.</text>
</comment>
<accession>A0A368NP55</accession>
<feature type="domain" description="VTT" evidence="2">
    <location>
        <begin position="26"/>
        <end position="133"/>
    </location>
</feature>
<dbReference type="PANTHER" id="PTHR42709">
    <property type="entry name" value="ALKALINE PHOSPHATASE LIKE PROTEIN"/>
    <property type="match status" value="1"/>
</dbReference>
<dbReference type="InterPro" id="IPR032816">
    <property type="entry name" value="VTT_dom"/>
</dbReference>
<dbReference type="OrthoDB" id="9814483at2"/>
<feature type="transmembrane region" description="Helical" evidence="1">
    <location>
        <begin position="38"/>
        <end position="59"/>
    </location>
</feature>
<reference evidence="3 4" key="1">
    <citation type="submission" date="2018-07" db="EMBL/GenBank/DDBJ databases">
        <title>Corallincola holothuriorum sp. nov., a new facultative anaerobe isolated from sea cucumber Apostichopus japonicus.</title>
        <authorList>
            <person name="Xia H."/>
        </authorList>
    </citation>
    <scope>NUCLEOTIDE SEQUENCE [LARGE SCALE GENOMIC DNA]</scope>
    <source>
        <strain evidence="3 4">C4</strain>
    </source>
</reference>
<feature type="transmembrane region" description="Helical" evidence="1">
    <location>
        <begin position="89"/>
        <end position="109"/>
    </location>
</feature>
<dbReference type="PANTHER" id="PTHR42709:SF4">
    <property type="entry name" value="INNER MEMBRANE PROTEIN YQAA"/>
    <property type="match status" value="1"/>
</dbReference>
<dbReference type="AlphaFoldDB" id="A0A368NP55"/>
<dbReference type="Pfam" id="PF09335">
    <property type="entry name" value="VTT_dom"/>
    <property type="match status" value="1"/>
</dbReference>
<feature type="transmembrane region" description="Helical" evidence="1">
    <location>
        <begin position="115"/>
        <end position="135"/>
    </location>
</feature>
<keyword evidence="1" id="KW-0812">Transmembrane</keyword>
<organism evidence="3 4">
    <name type="scientific">Corallincola holothuriorum</name>
    <dbReference type="NCBI Taxonomy" id="2282215"/>
    <lineage>
        <taxon>Bacteria</taxon>
        <taxon>Pseudomonadati</taxon>
        <taxon>Pseudomonadota</taxon>
        <taxon>Gammaproteobacteria</taxon>
        <taxon>Alteromonadales</taxon>
        <taxon>Psychromonadaceae</taxon>
        <taxon>Corallincola</taxon>
    </lineage>
</organism>
<dbReference type="Proteomes" id="UP000252558">
    <property type="component" value="Unassembled WGS sequence"/>
</dbReference>
<keyword evidence="1" id="KW-0472">Membrane</keyword>